<protein>
    <recommendedName>
        <fullName evidence="6">Type IV secretion protein Rhs</fullName>
    </recommendedName>
</protein>
<evidence type="ECO:0000256" key="1">
    <source>
        <dbReference type="ARBA" id="ARBA00022737"/>
    </source>
</evidence>
<dbReference type="NCBIfam" id="TIGR03696">
    <property type="entry name" value="Rhs_assc_core"/>
    <property type="match status" value="1"/>
</dbReference>
<dbReference type="InterPro" id="IPR056823">
    <property type="entry name" value="TEN-like_YD-shell"/>
</dbReference>
<evidence type="ECO:0000313" key="4">
    <source>
        <dbReference type="EMBL" id="GLY65407.1"/>
    </source>
</evidence>
<comment type="caution">
    <text evidence="4">The sequence shown here is derived from an EMBL/GenBank/DDBJ whole genome shotgun (WGS) entry which is preliminary data.</text>
</comment>
<dbReference type="InterPro" id="IPR011044">
    <property type="entry name" value="Quino_amine_DH_bsu"/>
</dbReference>
<evidence type="ECO:0000259" key="2">
    <source>
        <dbReference type="Pfam" id="PF20148"/>
    </source>
</evidence>
<dbReference type="PANTHER" id="PTHR32305">
    <property type="match status" value="1"/>
</dbReference>
<sequence>MLVAPPQASAACGPAVLQSGSSPLGDCPSAPSVIGIVTVAALALGGVGLQLAISLGRAAATALRDGVSATTMLAATTAGPAASTVTPARPRVPTAASTPAAARCTAGDPVDVATGEVLLRQTDVELPGVLPLVLTRTHLSSYRSGLGFGRSWADTLSQRVEFDAYGLVYVADDGMRLIYPVPPATGAVLPAQGPRWPLVRTPTGFAIHRGETGQTLHFRPVTATVLPLAIISDRNGNTIEVDRDAAGAPTAVRHSGGYHIDVDTENGLITELRLRDARGPATTLLRYTYDAGQLSEVINESGTALRFTYDTEGRITGWTDRNGEWYRWHYDSGGRCVAAEGSGGFLNGTFTYDARERTTRFVDALGAATGYRFDRQGRLIAETDPLGRTTTWERDRRGRVVSSTDPLGRTTRHEYDVDGNLVRTVRPDGSVVRIAYDQFGFPAAFADPDGAIWRCAYDQRGNLLTSTDPSGATTYRRYDEHGRLVGVLDPLGGETRIDNDPAGLPVAVTDPAGRTTRYFRDHFGRPAAVIDPLGRIEYFGWTVAGRALSHTHADGTTEQWRYDREGNQVGYTDPLGRQTRTEVTHFDLPAEEITPGGARTRAEYDHALRLVSVIDPAGATWRFSYDAAGNVIGETDLNGRTLEYRYDEAGRLIEQTSGAGETVRFDYDALDRVVERRADEGVTHFEYDAAGRLVRAVNEDADVRLQRDALGRVVAESVNGRTIHYGYDSLGRRVFRRTPAGTETGWSYDPSDRPLAMRLAGQTVWFSHDAAGRVAGIRWSSGLTLTRSWDAADRLVSETVGRTAPTLQRHYRYRPDGHLLAIQDALGTRQFTLDEDDRVTNVDGPAGRERYAYDAAGNIVDALRPWPGAEEEPREYSGTLIRAAGEIRYEHDAQGRTVLRQRNRADDSPETWRFSWNSDDQLQAVTTPDGTRWCYRYDPFGRRIAKQRLGDDGTVAEQIDFVWDGSLLVEQIDSSGRATTWEYAPDDAGPLVQLEHGQGGQRCFAVLADPIGAPTELVDLDGTVRWRATTSLWGEAPPGEQARIPLRFPGQYHDPETGLHYNVFRYYEPETGRYLTADPRGLEGGLNPHAYVANPLAELDPLGLTPEGPDGCAQRGGQPSYEDVKTPFFADQKGQHRAKSAAHEKLSKAPYEPKHRYAEPRHAGRYQPQHRRSWLRSITDRNPGAHRMPLERRLDELSYRGNRLIQDSNTFTEQGKQLGSAVGLVGQGLSAVPPSNSLLAAVNAVGQVTSHYAGTVGEWGGRVYGALRGFINSGRT</sequence>
<dbReference type="AlphaFoldDB" id="A0A9W6VFE3"/>
<evidence type="ECO:0008006" key="6">
    <source>
        <dbReference type="Google" id="ProtNLM"/>
    </source>
</evidence>
<dbReference type="Gene3D" id="2.180.10.10">
    <property type="entry name" value="RHS repeat-associated core"/>
    <property type="match status" value="3"/>
</dbReference>
<name>A0A9W6VFE3_9PSEU</name>
<dbReference type="InterPro" id="IPR031325">
    <property type="entry name" value="RHS_repeat"/>
</dbReference>
<accession>A0A9W6VFE3</accession>
<dbReference type="NCBIfam" id="TIGR01643">
    <property type="entry name" value="YD_repeat_2x"/>
    <property type="match status" value="12"/>
</dbReference>
<dbReference type="InterPro" id="IPR006530">
    <property type="entry name" value="YD"/>
</dbReference>
<keyword evidence="5" id="KW-1185">Reference proteome</keyword>
<dbReference type="SUPFAM" id="SSF50969">
    <property type="entry name" value="YVTN repeat-like/Quinoprotein amine dehydrogenase"/>
    <property type="match status" value="1"/>
</dbReference>
<proteinExistence type="predicted"/>
<dbReference type="InterPro" id="IPR050708">
    <property type="entry name" value="T6SS_VgrG/RHS"/>
</dbReference>
<dbReference type="EMBL" id="BSTI01000004">
    <property type="protein sequence ID" value="GLY65407.1"/>
    <property type="molecule type" value="Genomic_DNA"/>
</dbReference>
<feature type="domain" description="DUF6531" evidence="2">
    <location>
        <begin position="107"/>
        <end position="179"/>
    </location>
</feature>
<feature type="domain" description="Teneurin-like YD-shell" evidence="3">
    <location>
        <begin position="622"/>
        <end position="755"/>
    </location>
</feature>
<dbReference type="Pfam" id="PF05593">
    <property type="entry name" value="RHS_repeat"/>
    <property type="match status" value="5"/>
</dbReference>
<dbReference type="InterPro" id="IPR022385">
    <property type="entry name" value="Rhs_assc_core"/>
</dbReference>
<reference evidence="4" key="1">
    <citation type="submission" date="2023-03" db="EMBL/GenBank/DDBJ databases">
        <title>Amycolatopsis taiwanensis NBRC 103393.</title>
        <authorList>
            <person name="Ichikawa N."/>
            <person name="Sato H."/>
            <person name="Tonouchi N."/>
        </authorList>
    </citation>
    <scope>NUCLEOTIDE SEQUENCE</scope>
    <source>
        <strain evidence="4">NBRC 103393</strain>
    </source>
</reference>
<evidence type="ECO:0000313" key="5">
    <source>
        <dbReference type="Proteomes" id="UP001165136"/>
    </source>
</evidence>
<organism evidence="4 5">
    <name type="scientific">Amycolatopsis taiwanensis</name>
    <dbReference type="NCBI Taxonomy" id="342230"/>
    <lineage>
        <taxon>Bacteria</taxon>
        <taxon>Bacillati</taxon>
        <taxon>Actinomycetota</taxon>
        <taxon>Actinomycetes</taxon>
        <taxon>Pseudonocardiales</taxon>
        <taxon>Pseudonocardiaceae</taxon>
        <taxon>Amycolatopsis</taxon>
    </lineage>
</organism>
<evidence type="ECO:0000259" key="3">
    <source>
        <dbReference type="Pfam" id="PF25023"/>
    </source>
</evidence>
<dbReference type="Pfam" id="PF20148">
    <property type="entry name" value="DUF6531"/>
    <property type="match status" value="1"/>
</dbReference>
<keyword evidence="1" id="KW-0677">Repeat</keyword>
<dbReference type="PANTHER" id="PTHR32305:SF15">
    <property type="entry name" value="PROTEIN RHSA-RELATED"/>
    <property type="match status" value="1"/>
</dbReference>
<gene>
    <name evidence="4" type="ORF">Atai01_20260</name>
</gene>
<dbReference type="SUPFAM" id="SSF69322">
    <property type="entry name" value="Tricorn protease domain 2"/>
    <property type="match status" value="1"/>
</dbReference>
<dbReference type="Pfam" id="PF25023">
    <property type="entry name" value="TEN_YD-shell"/>
    <property type="match status" value="2"/>
</dbReference>
<feature type="domain" description="Teneurin-like YD-shell" evidence="3">
    <location>
        <begin position="832"/>
        <end position="1078"/>
    </location>
</feature>
<dbReference type="InterPro" id="IPR045351">
    <property type="entry name" value="DUF6531"/>
</dbReference>
<dbReference type="Proteomes" id="UP001165136">
    <property type="component" value="Unassembled WGS sequence"/>
</dbReference>